<dbReference type="RefSeq" id="WP_213124563.1">
    <property type="nucleotide sequence ID" value="NZ_JAGYPG010000002.1"/>
</dbReference>
<name>A0A942YHE3_9BACI</name>
<comment type="caution">
    <text evidence="2">The sequence shown here is derived from an EMBL/GenBank/DDBJ whole genome shotgun (WGS) entry which is preliminary data.</text>
</comment>
<keyword evidence="3" id="KW-1185">Reference proteome</keyword>
<organism evidence="2 3">
    <name type="scientific">Lederbergia citri</name>
    <dbReference type="NCBI Taxonomy" id="2833580"/>
    <lineage>
        <taxon>Bacteria</taxon>
        <taxon>Bacillati</taxon>
        <taxon>Bacillota</taxon>
        <taxon>Bacilli</taxon>
        <taxon>Bacillales</taxon>
        <taxon>Bacillaceae</taxon>
        <taxon>Lederbergia</taxon>
    </lineage>
</organism>
<feature type="compositionally biased region" description="Basic and acidic residues" evidence="1">
    <location>
        <begin position="45"/>
        <end position="72"/>
    </location>
</feature>
<dbReference type="EMBL" id="JAGYPG010000002">
    <property type="protein sequence ID" value="MBS4195335.1"/>
    <property type="molecule type" value="Genomic_DNA"/>
</dbReference>
<reference evidence="2 3" key="1">
    <citation type="submission" date="2021-05" db="EMBL/GenBank/DDBJ databases">
        <title>Novel Bacillus species.</title>
        <authorList>
            <person name="Liu G."/>
        </authorList>
    </citation>
    <scope>NUCLEOTIDE SEQUENCE [LARGE SCALE GENOMIC DNA]</scope>
    <source>
        <strain evidence="3">FJAT-49780</strain>
    </source>
</reference>
<sequence length="72" mass="7777">MANVKVKTVGAIVNGQPIGSTVEMTKAEAEHYEKLGYVEVVKTTPKSDEKGKSAPKKSETKAESKPKTKDDK</sequence>
<feature type="region of interest" description="Disordered" evidence="1">
    <location>
        <begin position="43"/>
        <end position="72"/>
    </location>
</feature>
<evidence type="ECO:0000256" key="1">
    <source>
        <dbReference type="SAM" id="MobiDB-lite"/>
    </source>
</evidence>
<accession>A0A942YHE3</accession>
<evidence type="ECO:0000313" key="2">
    <source>
        <dbReference type="EMBL" id="MBS4195335.1"/>
    </source>
</evidence>
<evidence type="ECO:0000313" key="3">
    <source>
        <dbReference type="Proteomes" id="UP000681414"/>
    </source>
</evidence>
<gene>
    <name evidence="2" type="ORF">KHA97_09725</name>
</gene>
<dbReference type="AlphaFoldDB" id="A0A942YHE3"/>
<proteinExistence type="predicted"/>
<dbReference type="Proteomes" id="UP000681414">
    <property type="component" value="Unassembled WGS sequence"/>
</dbReference>
<protein>
    <submittedName>
        <fullName evidence="2">Uncharacterized protein</fullName>
    </submittedName>
</protein>